<dbReference type="EMBL" id="RBPQ01000045">
    <property type="protein sequence ID" value="RMO32014.1"/>
    <property type="molecule type" value="Genomic_DNA"/>
</dbReference>
<name>A0A3M3UFL1_PSESJ</name>
<accession>A0A3M3UFL1</accession>
<proteinExistence type="predicted"/>
<dbReference type="Proteomes" id="UP000276886">
    <property type="component" value="Unassembled WGS sequence"/>
</dbReference>
<gene>
    <name evidence="1" type="ORF">ALQ44_102553</name>
</gene>
<organism evidence="1 2">
    <name type="scientific">Pseudomonas syringae pv. pisi</name>
    <dbReference type="NCBI Taxonomy" id="59510"/>
    <lineage>
        <taxon>Bacteria</taxon>
        <taxon>Pseudomonadati</taxon>
        <taxon>Pseudomonadota</taxon>
        <taxon>Gammaproteobacteria</taxon>
        <taxon>Pseudomonadales</taxon>
        <taxon>Pseudomonadaceae</taxon>
        <taxon>Pseudomonas</taxon>
        <taxon>Pseudomonas syringae</taxon>
    </lineage>
</organism>
<reference evidence="1 2" key="1">
    <citation type="submission" date="2018-08" db="EMBL/GenBank/DDBJ databases">
        <title>Recombination of ecologically and evolutionarily significant loci maintains genetic cohesion in the Pseudomonas syringae species complex.</title>
        <authorList>
            <person name="Dillon M."/>
            <person name="Thakur S."/>
            <person name="Almeida R.N.D."/>
            <person name="Weir B.S."/>
            <person name="Guttman D.S."/>
        </authorList>
    </citation>
    <scope>NUCLEOTIDE SEQUENCE [LARGE SCALE GENOMIC DNA]</scope>
    <source>
        <strain evidence="1 2">ICMP 2788</strain>
    </source>
</reference>
<sequence length="46" mass="5034">PVRCAIFVQIGFAGSAIEKLKSLSVTCTGSRLPKVCFKQVYSDTQR</sequence>
<evidence type="ECO:0000313" key="2">
    <source>
        <dbReference type="Proteomes" id="UP000276886"/>
    </source>
</evidence>
<dbReference type="AlphaFoldDB" id="A0A3M3UFL1"/>
<feature type="non-terminal residue" evidence="1">
    <location>
        <position position="1"/>
    </location>
</feature>
<protein>
    <submittedName>
        <fullName evidence="1">Uncharacterized protein</fullName>
    </submittedName>
</protein>
<evidence type="ECO:0000313" key="1">
    <source>
        <dbReference type="EMBL" id="RMO32014.1"/>
    </source>
</evidence>
<comment type="caution">
    <text evidence="1">The sequence shown here is derived from an EMBL/GenBank/DDBJ whole genome shotgun (WGS) entry which is preliminary data.</text>
</comment>